<sequence>MTSKLWEGYNSLDEYKSISFMQSHSFAVSVLDDDKIAILPNKNTLNDTDKSNLISDLAVIYRFKKEDYSKIKNKIKNVEISEILYISVKGKSVSASGGEFNITLTDGRLIRPIYVDTTLTKRSKNELIIDHDAVNFEREVFIDKRQTTDLSFLYRVPLTPLALSADLVMDVGMAAVSVVAVPALVVYFALACSLSRCN</sequence>
<keyword evidence="1" id="KW-0472">Membrane</keyword>
<keyword evidence="1" id="KW-0812">Transmembrane</keyword>
<organism evidence="2 3">
    <name type="scientific">Zooshikella harenae</name>
    <dbReference type="NCBI Taxonomy" id="2827238"/>
    <lineage>
        <taxon>Bacteria</taxon>
        <taxon>Pseudomonadati</taxon>
        <taxon>Pseudomonadota</taxon>
        <taxon>Gammaproteobacteria</taxon>
        <taxon>Oceanospirillales</taxon>
        <taxon>Zooshikellaceae</taxon>
        <taxon>Zooshikella</taxon>
    </lineage>
</organism>
<evidence type="ECO:0000313" key="2">
    <source>
        <dbReference type="EMBL" id="MBU2714102.1"/>
    </source>
</evidence>
<dbReference type="Proteomes" id="UP000690515">
    <property type="component" value="Unassembled WGS sequence"/>
</dbReference>
<protein>
    <submittedName>
        <fullName evidence="2">Uncharacterized protein</fullName>
    </submittedName>
</protein>
<evidence type="ECO:0000256" key="1">
    <source>
        <dbReference type="SAM" id="Phobius"/>
    </source>
</evidence>
<accession>A0ABS5ZLN1</accession>
<dbReference type="RefSeq" id="WP_215822373.1">
    <property type="nucleotide sequence ID" value="NZ_JAGSOY010000152.1"/>
</dbReference>
<name>A0ABS5ZLN1_9GAMM</name>
<dbReference type="EMBL" id="JAGSOY010000152">
    <property type="protein sequence ID" value="MBU2714102.1"/>
    <property type="molecule type" value="Genomic_DNA"/>
</dbReference>
<keyword evidence="3" id="KW-1185">Reference proteome</keyword>
<feature type="transmembrane region" description="Helical" evidence="1">
    <location>
        <begin position="167"/>
        <end position="190"/>
    </location>
</feature>
<keyword evidence="1" id="KW-1133">Transmembrane helix</keyword>
<reference evidence="2 3" key="1">
    <citation type="submission" date="2021-04" db="EMBL/GenBank/DDBJ databases">
        <authorList>
            <person name="Pira H."/>
            <person name="Risdian C."/>
            <person name="Wink J."/>
        </authorList>
    </citation>
    <scope>NUCLEOTIDE SEQUENCE [LARGE SCALE GENOMIC DNA]</scope>
    <source>
        <strain evidence="2 3">WH53</strain>
    </source>
</reference>
<proteinExistence type="predicted"/>
<gene>
    <name evidence="2" type="ORF">KCG35_23915</name>
</gene>
<comment type="caution">
    <text evidence="2">The sequence shown here is derived from an EMBL/GenBank/DDBJ whole genome shotgun (WGS) entry which is preliminary data.</text>
</comment>
<evidence type="ECO:0000313" key="3">
    <source>
        <dbReference type="Proteomes" id="UP000690515"/>
    </source>
</evidence>